<dbReference type="Pfam" id="PF09369">
    <property type="entry name" value="MZB"/>
    <property type="match status" value="1"/>
</dbReference>
<dbReference type="InterPro" id="IPR011545">
    <property type="entry name" value="DEAD/DEAH_box_helicase_dom"/>
</dbReference>
<protein>
    <submittedName>
        <fullName evidence="6">Uncharacterized protein</fullName>
    </submittedName>
</protein>
<dbReference type="PROSITE" id="PS51194">
    <property type="entry name" value="HELICASE_CTER"/>
    <property type="match status" value="1"/>
</dbReference>
<feature type="region of interest" description="Disordered" evidence="3">
    <location>
        <begin position="59"/>
        <end position="92"/>
    </location>
</feature>
<dbReference type="GO" id="GO:0043138">
    <property type="term" value="F:3'-5' DNA helicase activity"/>
    <property type="evidence" value="ECO:0000318"/>
    <property type="project" value="GO_Central"/>
</dbReference>
<organism evidence="6 7">
    <name type="scientific">Thalassiosira pseudonana</name>
    <name type="common">Marine diatom</name>
    <name type="synonym">Cyclotella nana</name>
    <dbReference type="NCBI Taxonomy" id="35128"/>
    <lineage>
        <taxon>Eukaryota</taxon>
        <taxon>Sar</taxon>
        <taxon>Stramenopiles</taxon>
        <taxon>Ochrophyta</taxon>
        <taxon>Bacillariophyta</taxon>
        <taxon>Coscinodiscophyceae</taxon>
        <taxon>Thalassiosirophycidae</taxon>
        <taxon>Thalassiosirales</taxon>
        <taxon>Thalassiosiraceae</taxon>
        <taxon>Thalassiosira</taxon>
    </lineage>
</organism>
<dbReference type="InterPro" id="IPR001650">
    <property type="entry name" value="Helicase_C-like"/>
</dbReference>
<dbReference type="GO" id="GO:0005524">
    <property type="term" value="F:ATP binding"/>
    <property type="evidence" value="ECO:0007669"/>
    <property type="project" value="UniProtKB-KW"/>
</dbReference>
<dbReference type="SUPFAM" id="SSF52540">
    <property type="entry name" value="P-loop containing nucleoside triphosphate hydrolases"/>
    <property type="match status" value="1"/>
</dbReference>
<feature type="compositionally biased region" description="Basic and acidic residues" evidence="3">
    <location>
        <begin position="234"/>
        <end position="254"/>
    </location>
</feature>
<feature type="compositionally biased region" description="Basic and acidic residues" evidence="3">
    <location>
        <begin position="64"/>
        <end position="75"/>
    </location>
</feature>
<evidence type="ECO:0000259" key="4">
    <source>
        <dbReference type="PROSITE" id="PS51192"/>
    </source>
</evidence>
<dbReference type="RefSeq" id="XP_002288469.1">
    <property type="nucleotide sequence ID" value="XM_002288433.1"/>
</dbReference>
<evidence type="ECO:0000259" key="5">
    <source>
        <dbReference type="PROSITE" id="PS51194"/>
    </source>
</evidence>
<dbReference type="EMBL" id="CM000640">
    <property type="protein sequence ID" value="EED93905.1"/>
    <property type="molecule type" value="Genomic_DNA"/>
</dbReference>
<dbReference type="InParanoid" id="B8BYK6"/>
<keyword evidence="1" id="KW-0547">Nucleotide-binding</keyword>
<feature type="compositionally biased region" description="Basic and acidic residues" evidence="3">
    <location>
        <begin position="208"/>
        <end position="227"/>
    </location>
</feature>
<dbReference type="GeneID" id="7451325"/>
<evidence type="ECO:0000256" key="1">
    <source>
        <dbReference type="ARBA" id="ARBA00022741"/>
    </source>
</evidence>
<dbReference type="Pfam" id="PF00271">
    <property type="entry name" value="Helicase_C"/>
    <property type="match status" value="1"/>
</dbReference>
<dbReference type="PaxDb" id="35128-Thaps3719"/>
<reference evidence="6 7" key="1">
    <citation type="journal article" date="2004" name="Science">
        <title>The genome of the diatom Thalassiosira pseudonana: ecology, evolution, and metabolism.</title>
        <authorList>
            <person name="Armbrust E.V."/>
            <person name="Berges J.A."/>
            <person name="Bowler C."/>
            <person name="Green B.R."/>
            <person name="Martinez D."/>
            <person name="Putnam N.H."/>
            <person name="Zhou S."/>
            <person name="Allen A.E."/>
            <person name="Apt K.E."/>
            <person name="Bechner M."/>
            <person name="Brzezinski M.A."/>
            <person name="Chaal B.K."/>
            <person name="Chiovitti A."/>
            <person name="Davis A.K."/>
            <person name="Demarest M.S."/>
            <person name="Detter J.C."/>
            <person name="Glavina T."/>
            <person name="Goodstein D."/>
            <person name="Hadi M.Z."/>
            <person name="Hellsten U."/>
            <person name="Hildebrand M."/>
            <person name="Jenkins B.D."/>
            <person name="Jurka J."/>
            <person name="Kapitonov V.V."/>
            <person name="Kroger N."/>
            <person name="Lau W.W."/>
            <person name="Lane T.W."/>
            <person name="Larimer F.W."/>
            <person name="Lippmeier J.C."/>
            <person name="Lucas S."/>
            <person name="Medina M."/>
            <person name="Montsant A."/>
            <person name="Obornik M."/>
            <person name="Parker M.S."/>
            <person name="Palenik B."/>
            <person name="Pazour G.J."/>
            <person name="Richardson P.M."/>
            <person name="Rynearson T.A."/>
            <person name="Saito M.A."/>
            <person name="Schwartz D.C."/>
            <person name="Thamatrakoln K."/>
            <person name="Valentin K."/>
            <person name="Vardi A."/>
            <person name="Wilkerson F.P."/>
            <person name="Rokhsar D.S."/>
        </authorList>
    </citation>
    <scope>NUCLEOTIDE SEQUENCE [LARGE SCALE GENOMIC DNA]</scope>
    <source>
        <strain evidence="6 7">CCMP1335</strain>
    </source>
</reference>
<dbReference type="InterPro" id="IPR018973">
    <property type="entry name" value="MZB"/>
</dbReference>
<keyword evidence="2" id="KW-0067">ATP-binding</keyword>
<evidence type="ECO:0000313" key="6">
    <source>
        <dbReference type="EMBL" id="EED93905.1"/>
    </source>
</evidence>
<dbReference type="GO" id="GO:0036297">
    <property type="term" value="P:interstrand cross-link repair"/>
    <property type="evidence" value="ECO:0000318"/>
    <property type="project" value="GO_Central"/>
</dbReference>
<dbReference type="PANTHER" id="PTHR47957:SF3">
    <property type="entry name" value="ATP-DEPENDENT HELICASE HRQ1"/>
    <property type="match status" value="1"/>
</dbReference>
<feature type="domain" description="Helicase ATP-binding" evidence="4">
    <location>
        <begin position="362"/>
        <end position="568"/>
    </location>
</feature>
<accession>B8BYK6</accession>
<dbReference type="HOGENOM" id="CLU_262600_0_0_1"/>
<dbReference type="InterPro" id="IPR027417">
    <property type="entry name" value="P-loop_NTPase"/>
</dbReference>
<sequence>MTSQYIPSAPGDVIVPAMEKIDPFLRFLTKATSTATVPLALLQSILPKNLSDGDVGVIAGTDDSSCKTDRTRHGDSSTATSEAATSASGNRKEVDSRLNEILSELSFRGVLNYHPDKQTVGFPLPPSSADTTSNAATTKTSLPTPPAKLIGKGLHGSTEAVAKRRMKVLKWTLEREPSWACKRGGVSNDEAAELDRKPSATSASKPVNKKEAKKSMQTDHAISKDSSKLIVEQAKGEDKHSQQHSGDLQHDNSERSSAYKALHNLLSNDGKDENSAQIKPSKNWLPCQAAYAGSHPGRIVEYGALTKDTLDKIPSDVLELFRLDVNDISEESTTKRSDISKHDKDSTHINRRRLFQHQTQAIEAAMNDIHTVVCTGTGSGKTMCFLLPVIAKALASPGSASILLFPTKALAQDQYSKIKTLLQSLPNEPSTDIPPLHAGVIDGDTPHAQRDAIATDCQIILTNPDTIHAALLPSWKRPSYKQLLARIDTVVIDEAHVYDGTFGAHVAMVLSRLKRVCRVASSSNSIRTADNAGNSPRNAKPLFIACSATITHPEQQFRLLCPVKANEKVCVIEKDGSPSSPKHYFVWNPPILDLNGNCTGSVFLPKKIKSTDNNCLANNTANDNISVIHIPRNSSKRKRNSALELQEDESISIMQYNQQLNRRRHAADETALLFARAIVANTRCIAFCRTRSLVEWVYERTITALKSCPESSHLASRIESYRGGYSAQARRSIEERLFKGDLIGVVGTNALELGVDVGGIDLTLHCGYPGSKSSLLQQSGRAGRGRGVPSCSVTICFSSPSEQFLWRTPNSLLRRGVDVPPSLPLNGSVVQGHLLAAGAEFPLCGVLSVTTLLNEHEESITDCPSDEELLGGQTVYQESVELLMQKGGLLTTKLVHAVSAAGEKCAVFETHPVVKDAWKRVSLRSIEPVNYSIVDLSHPMQGGMSDKIHSPAAVMDSIPYSRELSYDTVEGNSWLNPWRIPLHFWAVRSLALVAAKRWLPSPGPVQIYSIQLKRKPNIASCSATQALSTNHITVVNQMDHAELLVKALAAADCDEKAIATTSQAVAGSGSVTVRRTVHGFKKLSHVNRKEISRTTIVLPPMEYDTHAIWIDADASYLKDVVADFDAGVHALSHALVAVAPLFVPCTSADLDCDHARFDCTRILLFDTRAGGSGIAEQLYHHLAECVQKAITLLDECTSCYSVRKYDGGCPGCLQSVPCDNFHQDLSRSAGVKVGKHLLRRLHGSTLNKHKNSPTVNRPARPKNVVIGRASWMENNDDHARFAEVDDR</sequence>
<feature type="compositionally biased region" description="Low complexity" evidence="3">
    <location>
        <begin position="127"/>
        <end position="141"/>
    </location>
</feature>
<dbReference type="PANTHER" id="PTHR47957">
    <property type="entry name" value="ATP-DEPENDENT HELICASE HRQ1"/>
    <property type="match status" value="1"/>
</dbReference>
<evidence type="ECO:0000313" key="7">
    <source>
        <dbReference type="Proteomes" id="UP000001449"/>
    </source>
</evidence>
<dbReference type="PROSITE" id="PS51192">
    <property type="entry name" value="HELICASE_ATP_BIND_1"/>
    <property type="match status" value="1"/>
</dbReference>
<dbReference type="GO" id="GO:0003676">
    <property type="term" value="F:nucleic acid binding"/>
    <property type="evidence" value="ECO:0007669"/>
    <property type="project" value="InterPro"/>
</dbReference>
<dbReference type="KEGG" id="tps:THAPSDRAFT_3719"/>
<reference evidence="6 7" key="2">
    <citation type="journal article" date="2008" name="Nature">
        <title>The Phaeodactylum genome reveals the evolutionary history of diatom genomes.</title>
        <authorList>
            <person name="Bowler C."/>
            <person name="Allen A.E."/>
            <person name="Badger J.H."/>
            <person name="Grimwood J."/>
            <person name="Jabbari K."/>
            <person name="Kuo A."/>
            <person name="Maheswari U."/>
            <person name="Martens C."/>
            <person name="Maumus F."/>
            <person name="Otillar R.P."/>
            <person name="Rayko E."/>
            <person name="Salamov A."/>
            <person name="Vandepoele K."/>
            <person name="Beszteri B."/>
            <person name="Gruber A."/>
            <person name="Heijde M."/>
            <person name="Katinka M."/>
            <person name="Mock T."/>
            <person name="Valentin K."/>
            <person name="Verret F."/>
            <person name="Berges J.A."/>
            <person name="Brownlee C."/>
            <person name="Cadoret J.P."/>
            <person name="Chiovitti A."/>
            <person name="Choi C.J."/>
            <person name="Coesel S."/>
            <person name="De Martino A."/>
            <person name="Detter J.C."/>
            <person name="Durkin C."/>
            <person name="Falciatore A."/>
            <person name="Fournet J."/>
            <person name="Haruta M."/>
            <person name="Huysman M.J."/>
            <person name="Jenkins B.D."/>
            <person name="Jiroutova K."/>
            <person name="Jorgensen R.E."/>
            <person name="Joubert Y."/>
            <person name="Kaplan A."/>
            <person name="Kroger N."/>
            <person name="Kroth P.G."/>
            <person name="La Roche J."/>
            <person name="Lindquist E."/>
            <person name="Lommer M."/>
            <person name="Martin-Jezequel V."/>
            <person name="Lopez P.J."/>
            <person name="Lucas S."/>
            <person name="Mangogna M."/>
            <person name="McGinnis K."/>
            <person name="Medlin L.K."/>
            <person name="Montsant A."/>
            <person name="Oudot-Le Secq M.P."/>
            <person name="Napoli C."/>
            <person name="Obornik M."/>
            <person name="Parker M.S."/>
            <person name="Petit J.L."/>
            <person name="Porcel B.M."/>
            <person name="Poulsen N."/>
            <person name="Robison M."/>
            <person name="Rychlewski L."/>
            <person name="Rynearson T.A."/>
            <person name="Schmutz J."/>
            <person name="Shapiro H."/>
            <person name="Siaut M."/>
            <person name="Stanley M."/>
            <person name="Sussman M.R."/>
            <person name="Taylor A.R."/>
            <person name="Vardi A."/>
            <person name="von Dassow P."/>
            <person name="Vyverman W."/>
            <person name="Willis A."/>
            <person name="Wyrwicz L.S."/>
            <person name="Rokhsar D.S."/>
            <person name="Weissenbach J."/>
            <person name="Armbrust E.V."/>
            <person name="Green B.R."/>
            <person name="Van de Peer Y."/>
            <person name="Grigoriev I.V."/>
        </authorList>
    </citation>
    <scope>NUCLEOTIDE SEQUENCE [LARGE SCALE GENOMIC DNA]</scope>
    <source>
        <strain evidence="6 7">CCMP1335</strain>
    </source>
</reference>
<feature type="domain" description="Helicase C-terminal" evidence="5">
    <location>
        <begin position="667"/>
        <end position="831"/>
    </location>
</feature>
<dbReference type="Gene3D" id="3.40.50.300">
    <property type="entry name" value="P-loop containing nucleotide triphosphate hydrolases"/>
    <property type="match status" value="2"/>
</dbReference>
<dbReference type="OMA" id="CQIILTN"/>
<proteinExistence type="predicted"/>
<dbReference type="SMART" id="SM00487">
    <property type="entry name" value="DEXDc"/>
    <property type="match status" value="1"/>
</dbReference>
<gene>
    <name evidence="6" type="ORF">THAPSDRAFT_3719</name>
</gene>
<dbReference type="InterPro" id="IPR014001">
    <property type="entry name" value="Helicase_ATP-bd"/>
</dbReference>
<feature type="region of interest" description="Disordered" evidence="3">
    <location>
        <begin position="118"/>
        <end position="156"/>
    </location>
</feature>
<name>B8BYK6_THAPS</name>
<dbReference type="Pfam" id="PF00270">
    <property type="entry name" value="DEAD"/>
    <property type="match status" value="1"/>
</dbReference>
<feature type="compositionally biased region" description="Low complexity" evidence="3">
    <location>
        <begin position="76"/>
        <end position="88"/>
    </location>
</feature>
<evidence type="ECO:0000256" key="3">
    <source>
        <dbReference type="SAM" id="MobiDB-lite"/>
    </source>
</evidence>
<dbReference type="GO" id="GO:0005634">
    <property type="term" value="C:nucleus"/>
    <property type="evidence" value="ECO:0000318"/>
    <property type="project" value="GO_Central"/>
</dbReference>
<dbReference type="eggNOG" id="KOG4150">
    <property type="taxonomic scope" value="Eukaryota"/>
</dbReference>
<evidence type="ECO:0000256" key="2">
    <source>
        <dbReference type="ARBA" id="ARBA00022840"/>
    </source>
</evidence>
<dbReference type="STRING" id="35128.B8BYK6"/>
<dbReference type="SMART" id="SM00490">
    <property type="entry name" value="HELICc"/>
    <property type="match status" value="1"/>
</dbReference>
<keyword evidence="7" id="KW-1185">Reference proteome</keyword>
<dbReference type="CDD" id="cd18797">
    <property type="entry name" value="SF2_C_Hrq"/>
    <property type="match status" value="1"/>
</dbReference>
<dbReference type="Proteomes" id="UP000001449">
    <property type="component" value="Chromosome 3"/>
</dbReference>
<feature type="region of interest" description="Disordered" evidence="3">
    <location>
        <begin position="189"/>
        <end position="254"/>
    </location>
</feature>
<dbReference type="GO" id="GO:0006289">
    <property type="term" value="P:nucleotide-excision repair"/>
    <property type="evidence" value="ECO:0000318"/>
    <property type="project" value="GO_Central"/>
</dbReference>